<comment type="caution">
    <text evidence="1">The sequence shown here is derived from an EMBL/GenBank/DDBJ whole genome shotgun (WGS) entry which is preliminary data.</text>
</comment>
<dbReference type="AlphaFoldDB" id="A0A6B1G2R5"/>
<evidence type="ECO:0008006" key="2">
    <source>
        <dbReference type="Google" id="ProtNLM"/>
    </source>
</evidence>
<dbReference type="EMBL" id="VYDA01000303">
    <property type="protein sequence ID" value="MYH61706.1"/>
    <property type="molecule type" value="Genomic_DNA"/>
</dbReference>
<organism evidence="1">
    <name type="scientific">Caldilineaceae bacterium SB0675_bin_29</name>
    <dbReference type="NCBI Taxonomy" id="2605266"/>
    <lineage>
        <taxon>Bacteria</taxon>
        <taxon>Bacillati</taxon>
        <taxon>Chloroflexota</taxon>
        <taxon>Caldilineae</taxon>
        <taxon>Caldilineales</taxon>
        <taxon>Caldilineaceae</taxon>
    </lineage>
</organism>
<name>A0A6B1G2R5_9CHLR</name>
<dbReference type="InterPro" id="IPR021831">
    <property type="entry name" value="ParD-like"/>
</dbReference>
<evidence type="ECO:0000313" key="1">
    <source>
        <dbReference type="EMBL" id="MYH61706.1"/>
    </source>
</evidence>
<dbReference type="Pfam" id="PF11903">
    <property type="entry name" value="ParD_like"/>
    <property type="match status" value="1"/>
</dbReference>
<protein>
    <recommendedName>
        <fullName evidence="2">ParD-like family protein</fullName>
    </recommendedName>
</protein>
<accession>A0A6B1G2R5</accession>
<gene>
    <name evidence="1" type="ORF">F4148_08050</name>
</gene>
<reference evidence="1" key="1">
    <citation type="submission" date="2019-09" db="EMBL/GenBank/DDBJ databases">
        <title>Characterisation of the sponge microbiome using genome-centric metagenomics.</title>
        <authorList>
            <person name="Engelberts J.P."/>
            <person name="Robbins S.J."/>
            <person name="De Goeij J.M."/>
            <person name="Aranda M."/>
            <person name="Bell S.C."/>
            <person name="Webster N.S."/>
        </authorList>
    </citation>
    <scope>NUCLEOTIDE SEQUENCE</scope>
    <source>
        <strain evidence="1">SB0675_bin_29</strain>
    </source>
</reference>
<proteinExistence type="predicted"/>
<sequence length="126" mass="13977">MPLSIPIRIDDGIYASAKAAAPAMDRSAAQQISHWARIGREMERSREIPHSDIAAVLNGETHYDDLDDPRAQAIVRAVWVEEMKHWRESLDLEAEFVAKGLPFAELDESGEVVVREPASSTAVPSR</sequence>